<sequence>MEPSRETPPIEGLVGEHAEDSAKIEKDENMFKDRTAGSDVESVQDQNGGTGVHGTTRGSSVPQLPATVHDQQMVGYHESTSNINTGPIDFRPLPKKTIEIRRKAERMLFNLNAILALYGDYMLVSPMSFLFGWDFPMPVFDARLTTHLPGKNLDVSLTKRLWMTRKDLTRDEKEFFQTHIYTLNKEEKKTLYLTLRNEKEETHLHTLSKEKKRKNRKLPQTKKNPKQSANRIDSNPPELKSHLRRSQKLPVTRHVIHREKVVGPCNHFNPLPTRGWIGRGQTSQGSFRYVSPYPNVPSSSALPVSAPINRASSTAVPSSPALASTPYANRGIANNILVPPTEPSIDPTSLNTNTHVWNWRTRTYEPVRPEQMQEEELGFSYAKYL</sequence>
<comment type="caution">
    <text evidence="3">The sequence shown here is derived from an EMBL/GenBank/DDBJ whole genome shotgun (WGS) entry which is preliminary data.</text>
</comment>
<accession>A0ABR1KL45</accession>
<evidence type="ECO:0000256" key="1">
    <source>
        <dbReference type="SAM" id="MobiDB-lite"/>
    </source>
</evidence>
<keyword evidence="2" id="KW-1133">Transmembrane helix</keyword>
<proteinExistence type="predicted"/>
<feature type="transmembrane region" description="Helical" evidence="2">
    <location>
        <begin position="111"/>
        <end position="133"/>
    </location>
</feature>
<feature type="compositionally biased region" description="Basic residues" evidence="1">
    <location>
        <begin position="210"/>
        <end position="225"/>
    </location>
</feature>
<evidence type="ECO:0000313" key="3">
    <source>
        <dbReference type="EMBL" id="KAK7516804.1"/>
    </source>
</evidence>
<feature type="region of interest" description="Disordered" evidence="1">
    <location>
        <begin position="1"/>
        <end position="63"/>
    </location>
</feature>
<evidence type="ECO:0000256" key="2">
    <source>
        <dbReference type="SAM" id="Phobius"/>
    </source>
</evidence>
<organism evidence="3 4">
    <name type="scientific">Phyllosticta citriasiana</name>
    <dbReference type="NCBI Taxonomy" id="595635"/>
    <lineage>
        <taxon>Eukaryota</taxon>
        <taxon>Fungi</taxon>
        <taxon>Dikarya</taxon>
        <taxon>Ascomycota</taxon>
        <taxon>Pezizomycotina</taxon>
        <taxon>Dothideomycetes</taxon>
        <taxon>Dothideomycetes incertae sedis</taxon>
        <taxon>Botryosphaeriales</taxon>
        <taxon>Phyllostictaceae</taxon>
        <taxon>Phyllosticta</taxon>
    </lineage>
</organism>
<feature type="compositionally biased region" description="Basic and acidic residues" evidence="1">
    <location>
        <begin position="14"/>
        <end position="36"/>
    </location>
</feature>
<keyword evidence="2" id="KW-0812">Transmembrane</keyword>
<evidence type="ECO:0000313" key="4">
    <source>
        <dbReference type="Proteomes" id="UP001363622"/>
    </source>
</evidence>
<reference evidence="3 4" key="1">
    <citation type="submission" date="2024-04" db="EMBL/GenBank/DDBJ databases">
        <title>Phyllosticta paracitricarpa is synonymous to the EU quarantine fungus P. citricarpa based on phylogenomic analyses.</title>
        <authorList>
            <consortium name="Lawrence Berkeley National Laboratory"/>
            <person name="Van Ingen-Buijs V.A."/>
            <person name="Van Westerhoven A.C."/>
            <person name="Haridas S."/>
            <person name="Skiadas P."/>
            <person name="Martin F."/>
            <person name="Groenewald J.Z."/>
            <person name="Crous P.W."/>
            <person name="Seidl M.F."/>
        </authorList>
    </citation>
    <scope>NUCLEOTIDE SEQUENCE [LARGE SCALE GENOMIC DNA]</scope>
    <source>
        <strain evidence="3 4">CBS 123371</strain>
    </source>
</reference>
<name>A0ABR1KL45_9PEZI</name>
<feature type="region of interest" description="Disordered" evidence="1">
    <location>
        <begin position="202"/>
        <end position="248"/>
    </location>
</feature>
<protein>
    <submittedName>
        <fullName evidence="3">Uncharacterized protein</fullName>
    </submittedName>
</protein>
<keyword evidence="4" id="KW-1185">Reference proteome</keyword>
<gene>
    <name evidence="3" type="ORF">IWZ03DRAFT_406887</name>
</gene>
<keyword evidence="2" id="KW-0472">Membrane</keyword>
<dbReference type="Proteomes" id="UP001363622">
    <property type="component" value="Unassembled WGS sequence"/>
</dbReference>
<dbReference type="EMBL" id="JBBPHU010000006">
    <property type="protein sequence ID" value="KAK7516804.1"/>
    <property type="molecule type" value="Genomic_DNA"/>
</dbReference>